<dbReference type="PANTHER" id="PTHR33908">
    <property type="entry name" value="MANNOSYLTRANSFERASE YKCB-RELATED"/>
    <property type="match status" value="1"/>
</dbReference>
<accession>O66965</accession>
<evidence type="ECO:0000256" key="2">
    <source>
        <dbReference type="ARBA" id="ARBA00022475"/>
    </source>
</evidence>
<evidence type="ECO:0000256" key="1">
    <source>
        <dbReference type="ARBA" id="ARBA00004651"/>
    </source>
</evidence>
<dbReference type="OrthoDB" id="8933800at2"/>
<feature type="transmembrane region" description="Helical" evidence="8">
    <location>
        <begin position="123"/>
        <end position="139"/>
    </location>
</feature>
<dbReference type="EMBL" id="AE000657">
    <property type="protein sequence ID" value="AAC06926.1"/>
    <property type="molecule type" value="Genomic_DNA"/>
</dbReference>
<keyword evidence="5 8" id="KW-0812">Transmembrane</keyword>
<proteinExistence type="predicted"/>
<feature type="transmembrane region" description="Helical" evidence="8">
    <location>
        <begin position="146"/>
        <end position="176"/>
    </location>
</feature>
<dbReference type="PANTHER" id="PTHR33908:SF11">
    <property type="entry name" value="MEMBRANE PROTEIN"/>
    <property type="match status" value="1"/>
</dbReference>
<dbReference type="InterPro" id="IPR038731">
    <property type="entry name" value="RgtA/B/C-like"/>
</dbReference>
<keyword evidence="3" id="KW-0328">Glycosyltransferase</keyword>
<dbReference type="InParanoid" id="O66965"/>
<evidence type="ECO:0000259" key="9">
    <source>
        <dbReference type="Pfam" id="PF13231"/>
    </source>
</evidence>
<feature type="transmembrane region" description="Helical" evidence="8">
    <location>
        <begin position="267"/>
        <end position="284"/>
    </location>
</feature>
<dbReference type="RefSeq" id="WP_010880464.1">
    <property type="nucleotide sequence ID" value="NC_000918.1"/>
</dbReference>
<dbReference type="KEGG" id="aae:aq_765"/>
<dbReference type="eggNOG" id="COG1807">
    <property type="taxonomic scope" value="Bacteria"/>
</dbReference>
<evidence type="ECO:0000256" key="7">
    <source>
        <dbReference type="ARBA" id="ARBA00023136"/>
    </source>
</evidence>
<dbReference type="GO" id="GO:0016763">
    <property type="term" value="F:pentosyltransferase activity"/>
    <property type="evidence" value="ECO:0000318"/>
    <property type="project" value="GO_Central"/>
</dbReference>
<feature type="transmembrane region" description="Helical" evidence="8">
    <location>
        <begin position="68"/>
        <end position="88"/>
    </location>
</feature>
<sequence>MFGLALLINTFFLVFRVLYVLFYPVDLSPEEAQYWDWSRHLDLSYYSKPPMVAYMNFLSTHVFGNTELGVRINAILLSFLLSLITYFFAKKLFSEKVAFVASVVPNLFTGFSINSVLFTTDSPLIFFWALSVISFYFAIEKNTLSLWILTGVFSGLAFLSKYPAVFLLPLGILYLYLTKKELLKDLKIFSSVLVAFLIALPVLIWNAKHDFISFKHVSNLAQKHAHFPNFSTFFEYLGGQVLLLSVIPFFFVLYGWVRTFKERNKRLIFLTTFSLPVFLFFAFLSLKKRVYANWAGFGYYTASILFAYYFLKSPKSLKFLTLILSAFLTLLLHFTPLFDYLGLRNLLPPKRDPAKLLVGWEDLGKEVGRFYTGKELIFSTAYQISAELAFYVPGNPRTYVFHVNRYTQYYLWREGLKNFKGKDAVFVSYGGVPKEVMRSFEGKEFLKEVRVVWRNQVVRKFYIYKLKNFKGEFYENPKGY</sequence>
<evidence type="ECO:0000256" key="4">
    <source>
        <dbReference type="ARBA" id="ARBA00022679"/>
    </source>
</evidence>
<name>O66965_AQUAE</name>
<feature type="transmembrane region" description="Helical" evidence="8">
    <location>
        <begin position="188"/>
        <end position="207"/>
    </location>
</feature>
<organism evidence="10 11">
    <name type="scientific">Aquifex aeolicus (strain VF5)</name>
    <dbReference type="NCBI Taxonomy" id="224324"/>
    <lineage>
        <taxon>Bacteria</taxon>
        <taxon>Pseudomonadati</taxon>
        <taxon>Aquificota</taxon>
        <taxon>Aquificia</taxon>
        <taxon>Aquificales</taxon>
        <taxon>Aquificaceae</taxon>
        <taxon>Aquifex</taxon>
    </lineage>
</organism>
<dbReference type="PATRIC" id="fig|224324.8.peg.609"/>
<feature type="transmembrane region" description="Helical" evidence="8">
    <location>
        <begin position="291"/>
        <end position="311"/>
    </location>
</feature>
<dbReference type="EnsemblBacteria" id="AAC06926">
    <property type="protein sequence ID" value="AAC06926"/>
    <property type="gene ID" value="aq_765"/>
</dbReference>
<dbReference type="AlphaFoldDB" id="O66965"/>
<reference evidence="10 11" key="1">
    <citation type="journal article" date="1998" name="Nature">
        <title>The complete genome of the hyperthermophilic bacterium Aquifex aeolicus.</title>
        <authorList>
            <person name="Deckert G."/>
            <person name="Warren P.V."/>
            <person name="Gaasterland T."/>
            <person name="Young W.G."/>
            <person name="Lenox A.L."/>
            <person name="Graham D.E."/>
            <person name="Overbeek R."/>
            <person name="Snead M.A."/>
            <person name="Keller M."/>
            <person name="Aujay M."/>
            <person name="Huber R."/>
            <person name="Feldman R.A."/>
            <person name="Short J.M."/>
            <person name="Olson G.J."/>
            <person name="Swanson R.V."/>
        </authorList>
    </citation>
    <scope>NUCLEOTIDE SEQUENCE [LARGE SCALE GENOMIC DNA]</scope>
    <source>
        <strain evidence="10 11">VF5</strain>
    </source>
</reference>
<feature type="transmembrane region" description="Helical" evidence="8">
    <location>
        <begin position="317"/>
        <end position="341"/>
    </location>
</feature>
<feature type="domain" description="Glycosyltransferase RgtA/B/C/D-like" evidence="9">
    <location>
        <begin position="47"/>
        <end position="205"/>
    </location>
</feature>
<keyword evidence="6 8" id="KW-1133">Transmembrane helix</keyword>
<keyword evidence="7 8" id="KW-0472">Membrane</keyword>
<dbReference type="HOGENOM" id="CLU_016165_3_0_0"/>
<keyword evidence="2" id="KW-1003">Cell membrane</keyword>
<protein>
    <recommendedName>
        <fullName evidence="9">Glycosyltransferase RgtA/B/C/D-like domain-containing protein</fullName>
    </recommendedName>
</protein>
<dbReference type="Pfam" id="PF13231">
    <property type="entry name" value="PMT_2"/>
    <property type="match status" value="1"/>
</dbReference>
<gene>
    <name evidence="10" type="ordered locus">aq_765</name>
</gene>
<evidence type="ECO:0000313" key="10">
    <source>
        <dbReference type="EMBL" id="AAC06926.1"/>
    </source>
</evidence>
<keyword evidence="11" id="KW-1185">Reference proteome</keyword>
<dbReference type="GO" id="GO:0005886">
    <property type="term" value="C:plasma membrane"/>
    <property type="evidence" value="ECO:0000318"/>
    <property type="project" value="GO_Central"/>
</dbReference>
<dbReference type="STRING" id="224324.aq_765"/>
<evidence type="ECO:0000256" key="8">
    <source>
        <dbReference type="SAM" id="Phobius"/>
    </source>
</evidence>
<feature type="transmembrane region" description="Helical" evidence="8">
    <location>
        <begin position="233"/>
        <end position="255"/>
    </location>
</feature>
<evidence type="ECO:0000256" key="3">
    <source>
        <dbReference type="ARBA" id="ARBA00022676"/>
    </source>
</evidence>
<keyword evidence="4" id="KW-0808">Transferase</keyword>
<dbReference type="GO" id="GO:0009103">
    <property type="term" value="P:lipopolysaccharide biosynthetic process"/>
    <property type="evidence" value="ECO:0007669"/>
    <property type="project" value="UniProtKB-ARBA"/>
</dbReference>
<evidence type="ECO:0000256" key="6">
    <source>
        <dbReference type="ARBA" id="ARBA00022989"/>
    </source>
</evidence>
<dbReference type="PIR" id="B70367">
    <property type="entry name" value="B70367"/>
</dbReference>
<dbReference type="Proteomes" id="UP000000798">
    <property type="component" value="Chromosome"/>
</dbReference>
<dbReference type="InterPro" id="IPR050297">
    <property type="entry name" value="LipidA_mod_glycosyltrf_83"/>
</dbReference>
<comment type="subcellular location">
    <subcellularLocation>
        <location evidence="1">Cell membrane</location>
        <topology evidence="1">Multi-pass membrane protein</topology>
    </subcellularLocation>
</comment>
<feature type="transmembrane region" description="Helical" evidence="8">
    <location>
        <begin position="7"/>
        <end position="25"/>
    </location>
</feature>
<evidence type="ECO:0000256" key="5">
    <source>
        <dbReference type="ARBA" id="ARBA00022692"/>
    </source>
</evidence>
<evidence type="ECO:0000313" key="11">
    <source>
        <dbReference type="Proteomes" id="UP000000798"/>
    </source>
</evidence>